<accession>A0A1V8RW86</accession>
<dbReference type="NCBIfam" id="TIGR00654">
    <property type="entry name" value="PhzF_family"/>
    <property type="match status" value="1"/>
</dbReference>
<name>A0A1V8RW86_9HYPH</name>
<dbReference type="PANTHER" id="PTHR13774">
    <property type="entry name" value="PHENAZINE BIOSYNTHESIS PROTEIN"/>
    <property type="match status" value="1"/>
</dbReference>
<dbReference type="PIRSF" id="PIRSF016184">
    <property type="entry name" value="PhzC_PhzF"/>
    <property type="match status" value="1"/>
</dbReference>
<dbReference type="RefSeq" id="WP_080917679.1">
    <property type="nucleotide sequence ID" value="NZ_MDET01000001.1"/>
</dbReference>
<dbReference type="PANTHER" id="PTHR13774:SF32">
    <property type="entry name" value="ANTISENSE-ENHANCING SEQUENCE 1"/>
    <property type="match status" value="1"/>
</dbReference>
<sequence>MRARNYQLYDVFTKDRLAGNPLAIVLDADGLDTDAMQRIAREFSLSETVFVLPPKSERHRARLRIFTPDYEMPFAGHPTVGAAVALAEAGEPAEAKRGNQAGIFVLEENIGLIRCAVSRQGSATFAEFDLAKLPEPLKLSADGEAVGAALGLGPHEIGFENHRVAFWSAGVPYVTIPVAGLDAAARARLDNEAWADLAPKKSELAYASPYVYCRETVHKDSAFHARMFVPGNPSYEDPATGSAAAAFAGAIMHFDRPGDGMSRFWIEQGLEMGRPSRIRLELDVEAAKLASARIGGHAVKFAEGQLFL</sequence>
<comment type="similarity">
    <text evidence="1">Belongs to the PhzF family.</text>
</comment>
<dbReference type="OrthoDB" id="9788221at2"/>
<dbReference type="AlphaFoldDB" id="A0A1V8RW86"/>
<protein>
    <submittedName>
        <fullName evidence="3">Phenazine biosynthesis protein PhzF</fullName>
    </submittedName>
</protein>
<dbReference type="GO" id="GO:0005737">
    <property type="term" value="C:cytoplasm"/>
    <property type="evidence" value="ECO:0007669"/>
    <property type="project" value="TreeGrafter"/>
</dbReference>
<feature type="active site" evidence="2">
    <location>
        <position position="47"/>
    </location>
</feature>
<dbReference type="STRING" id="1873176.BFN67_00775"/>
<evidence type="ECO:0000313" key="4">
    <source>
        <dbReference type="Proteomes" id="UP000191905"/>
    </source>
</evidence>
<dbReference type="InterPro" id="IPR003719">
    <property type="entry name" value="Phenazine_PhzF-like"/>
</dbReference>
<dbReference type="GO" id="GO:0016853">
    <property type="term" value="F:isomerase activity"/>
    <property type="evidence" value="ECO:0007669"/>
    <property type="project" value="TreeGrafter"/>
</dbReference>
<comment type="caution">
    <text evidence="3">The sequence shown here is derived from an EMBL/GenBank/DDBJ whole genome shotgun (WGS) entry which is preliminary data.</text>
</comment>
<evidence type="ECO:0000256" key="1">
    <source>
        <dbReference type="ARBA" id="ARBA00008270"/>
    </source>
</evidence>
<keyword evidence="4" id="KW-1185">Reference proteome</keyword>
<proteinExistence type="inferred from homology"/>
<reference evidence="3 4" key="1">
    <citation type="journal article" date="2016" name="Int. J. Syst. Evol. Microbiol.">
        <title>Pseudaminobacter manganicus sp. nov., isolated from sludge of a manganese mine.</title>
        <authorList>
            <person name="Li J."/>
            <person name="Huang J."/>
            <person name="Liao S."/>
            <person name="Wang G."/>
        </authorList>
    </citation>
    <scope>NUCLEOTIDE SEQUENCE [LARGE SCALE GENOMIC DNA]</scope>
    <source>
        <strain evidence="3 4">JH-7</strain>
    </source>
</reference>
<dbReference type="Gene3D" id="3.10.310.10">
    <property type="entry name" value="Diaminopimelate Epimerase, Chain A, domain 1"/>
    <property type="match status" value="2"/>
</dbReference>
<dbReference type="Proteomes" id="UP000191905">
    <property type="component" value="Unassembled WGS sequence"/>
</dbReference>
<evidence type="ECO:0000313" key="3">
    <source>
        <dbReference type="EMBL" id="OQM77413.1"/>
    </source>
</evidence>
<dbReference type="SUPFAM" id="SSF54506">
    <property type="entry name" value="Diaminopimelate epimerase-like"/>
    <property type="match status" value="1"/>
</dbReference>
<organism evidence="3 4">
    <name type="scientific">Manganibacter manganicus</name>
    <dbReference type="NCBI Taxonomy" id="1873176"/>
    <lineage>
        <taxon>Bacteria</taxon>
        <taxon>Pseudomonadati</taxon>
        <taxon>Pseudomonadota</taxon>
        <taxon>Alphaproteobacteria</taxon>
        <taxon>Hyphomicrobiales</taxon>
        <taxon>Phyllobacteriaceae</taxon>
        <taxon>Manganibacter</taxon>
    </lineage>
</organism>
<gene>
    <name evidence="3" type="ORF">BFN67_00775</name>
</gene>
<dbReference type="EMBL" id="MDET01000001">
    <property type="protein sequence ID" value="OQM77413.1"/>
    <property type="molecule type" value="Genomic_DNA"/>
</dbReference>
<dbReference type="Pfam" id="PF02567">
    <property type="entry name" value="PhzC-PhzF"/>
    <property type="match status" value="1"/>
</dbReference>
<evidence type="ECO:0000256" key="2">
    <source>
        <dbReference type="PIRSR" id="PIRSR016184-1"/>
    </source>
</evidence>